<gene>
    <name evidence="1" type="ORF">LCGC14_0630470</name>
</gene>
<evidence type="ECO:0000313" key="1">
    <source>
        <dbReference type="EMBL" id="KKN50663.1"/>
    </source>
</evidence>
<reference evidence="1" key="1">
    <citation type="journal article" date="2015" name="Nature">
        <title>Complex archaea that bridge the gap between prokaryotes and eukaryotes.</title>
        <authorList>
            <person name="Spang A."/>
            <person name="Saw J.H."/>
            <person name="Jorgensen S.L."/>
            <person name="Zaremba-Niedzwiedzka K."/>
            <person name="Martijn J."/>
            <person name="Lind A.E."/>
            <person name="van Eijk R."/>
            <person name="Schleper C."/>
            <person name="Guy L."/>
            <person name="Ettema T.J."/>
        </authorList>
    </citation>
    <scope>NUCLEOTIDE SEQUENCE</scope>
</reference>
<protein>
    <submittedName>
        <fullName evidence="1">Uncharacterized protein</fullName>
    </submittedName>
</protein>
<accession>A0A0F9UAL6</accession>
<dbReference type="AlphaFoldDB" id="A0A0F9UAL6"/>
<comment type="caution">
    <text evidence="1">The sequence shown here is derived from an EMBL/GenBank/DDBJ whole genome shotgun (WGS) entry which is preliminary data.</text>
</comment>
<sequence>MQYPRQYGRGSGYGKGNCPSCHSPLMQTDPQNTGRCSMCGWESKYNQMPTTPLPTTPPKSMEAPDVKLKITPSMLKLFKDKDELQDLLECLSDEELSIIVQHPDDVQILMTLVNNVREDVNETAKDLAMN</sequence>
<name>A0A0F9UAL6_9ZZZZ</name>
<proteinExistence type="predicted"/>
<organism evidence="1">
    <name type="scientific">marine sediment metagenome</name>
    <dbReference type="NCBI Taxonomy" id="412755"/>
    <lineage>
        <taxon>unclassified sequences</taxon>
        <taxon>metagenomes</taxon>
        <taxon>ecological metagenomes</taxon>
    </lineage>
</organism>
<dbReference type="EMBL" id="LAZR01001101">
    <property type="protein sequence ID" value="KKN50663.1"/>
    <property type="molecule type" value="Genomic_DNA"/>
</dbReference>